<evidence type="ECO:0000313" key="2">
    <source>
        <dbReference type="Proteomes" id="UP000676336"/>
    </source>
</evidence>
<sequence length="81" mass="9124">IALRYTGVRYSWTCAEKLPTIDELNHRFIDNVPTPTLLNQVARIFAATSYKTPLLLEGPPGIGKTHVVTQVCKLLNKQCER</sequence>
<protein>
    <submittedName>
        <fullName evidence="1">Uncharacterized protein</fullName>
    </submittedName>
</protein>
<dbReference type="AlphaFoldDB" id="A0A8S2XYL4"/>
<dbReference type="SUPFAM" id="SSF52540">
    <property type="entry name" value="P-loop containing nucleoside triphosphate hydrolases"/>
    <property type="match status" value="1"/>
</dbReference>
<dbReference type="Proteomes" id="UP000676336">
    <property type="component" value="Unassembled WGS sequence"/>
</dbReference>
<dbReference type="EMBL" id="CAJOBI010086815">
    <property type="protein sequence ID" value="CAF4522704.1"/>
    <property type="molecule type" value="Genomic_DNA"/>
</dbReference>
<reference evidence="1" key="1">
    <citation type="submission" date="2021-02" db="EMBL/GenBank/DDBJ databases">
        <authorList>
            <person name="Nowell W R."/>
        </authorList>
    </citation>
    <scope>NUCLEOTIDE SEQUENCE</scope>
</reference>
<organism evidence="1 2">
    <name type="scientific">Rotaria magnacalcarata</name>
    <dbReference type="NCBI Taxonomy" id="392030"/>
    <lineage>
        <taxon>Eukaryota</taxon>
        <taxon>Metazoa</taxon>
        <taxon>Spiralia</taxon>
        <taxon>Gnathifera</taxon>
        <taxon>Rotifera</taxon>
        <taxon>Eurotatoria</taxon>
        <taxon>Bdelloidea</taxon>
        <taxon>Philodinida</taxon>
        <taxon>Philodinidae</taxon>
        <taxon>Rotaria</taxon>
    </lineage>
</organism>
<accession>A0A8S2XYL4</accession>
<dbReference type="Gene3D" id="3.40.50.300">
    <property type="entry name" value="P-loop containing nucleotide triphosphate hydrolases"/>
    <property type="match status" value="1"/>
</dbReference>
<dbReference type="InterPro" id="IPR027417">
    <property type="entry name" value="P-loop_NTPase"/>
</dbReference>
<evidence type="ECO:0000313" key="1">
    <source>
        <dbReference type="EMBL" id="CAF4522704.1"/>
    </source>
</evidence>
<comment type="caution">
    <text evidence="1">The sequence shown here is derived from an EMBL/GenBank/DDBJ whole genome shotgun (WGS) entry which is preliminary data.</text>
</comment>
<feature type="non-terminal residue" evidence="1">
    <location>
        <position position="81"/>
    </location>
</feature>
<name>A0A8S2XYL4_9BILA</name>
<gene>
    <name evidence="1" type="ORF">SMN809_LOCUS35892</name>
</gene>
<feature type="non-terminal residue" evidence="1">
    <location>
        <position position="1"/>
    </location>
</feature>
<proteinExistence type="predicted"/>